<evidence type="ECO:0000259" key="10">
    <source>
        <dbReference type="Pfam" id="PF10150"/>
    </source>
</evidence>
<feature type="binding site" evidence="8">
    <location>
        <position position="436"/>
    </location>
    <ligand>
        <name>Zn(2+)</name>
        <dbReference type="ChEBI" id="CHEBI:29105"/>
        <note>ligand shared between dimeric partners</note>
    </ligand>
</feature>
<dbReference type="EMBL" id="BPFZ01000015">
    <property type="protein sequence ID" value="GIU67865.1"/>
    <property type="molecule type" value="Genomic_DNA"/>
</dbReference>
<keyword evidence="8" id="KW-0997">Cell inner membrane</keyword>
<dbReference type="CDD" id="cd04453">
    <property type="entry name" value="S1_RNase_E"/>
    <property type="match status" value="1"/>
</dbReference>
<dbReference type="Gene3D" id="3.40.1260.20">
    <property type="entry name" value="Ribonuclease E, catalytic domain"/>
    <property type="match status" value="1"/>
</dbReference>
<keyword evidence="8" id="KW-0862">Zinc</keyword>
<dbReference type="Proteomes" id="UP001161064">
    <property type="component" value="Unassembled WGS sequence"/>
</dbReference>
<feature type="compositionally biased region" description="Basic and acidic residues" evidence="9">
    <location>
        <begin position="658"/>
        <end position="667"/>
    </location>
</feature>
<dbReference type="InterPro" id="IPR028878">
    <property type="entry name" value="RNase_E"/>
</dbReference>
<dbReference type="InterPro" id="IPR048583">
    <property type="entry name" value="RNase_E_G_thioredoxin-like"/>
</dbReference>
<proteinExistence type="inferred from homology"/>
<dbReference type="EC" id="3.1.26.12" evidence="8"/>
<keyword evidence="6 8" id="KW-0460">Magnesium</keyword>
<dbReference type="InterPro" id="IPR004659">
    <property type="entry name" value="RNase_E/G"/>
</dbReference>
<keyword evidence="5 8" id="KW-0378">Hydrolase</keyword>
<comment type="subcellular location">
    <subcellularLocation>
        <location evidence="8">Cytoplasm</location>
    </subcellularLocation>
    <subcellularLocation>
        <location evidence="8">Cell inner membrane</location>
        <topology evidence="8">Peripheral membrane protein</topology>
        <orientation evidence="8">Cytoplasmic side</orientation>
    </subcellularLocation>
</comment>
<keyword evidence="8" id="KW-0698">rRNA processing</keyword>
<evidence type="ECO:0000256" key="7">
    <source>
        <dbReference type="ARBA" id="ARBA00022884"/>
    </source>
</evidence>
<dbReference type="Pfam" id="PF10150">
    <property type="entry name" value="RNase_E_G"/>
    <property type="match status" value="1"/>
</dbReference>
<feature type="region of interest" description="Disordered" evidence="9">
    <location>
        <begin position="557"/>
        <end position="821"/>
    </location>
</feature>
<organism evidence="12 13">
    <name type="scientific">Candidatus Phycosocius spiralis</name>
    <dbReference type="NCBI Taxonomy" id="2815099"/>
    <lineage>
        <taxon>Bacteria</taxon>
        <taxon>Pseudomonadati</taxon>
        <taxon>Pseudomonadota</taxon>
        <taxon>Alphaproteobacteria</taxon>
        <taxon>Caulobacterales</taxon>
        <taxon>Caulobacterales incertae sedis</taxon>
        <taxon>Candidatus Phycosocius</taxon>
    </lineage>
</organism>
<comment type="cofactor">
    <cofactor evidence="8">
        <name>Zn(2+)</name>
        <dbReference type="ChEBI" id="CHEBI:29105"/>
    </cofactor>
    <text evidence="8">Binds 2 Zn(2+) ions per homotetramer.</text>
</comment>
<keyword evidence="4 8" id="KW-0255">Endonuclease</keyword>
<dbReference type="Gene3D" id="2.40.50.140">
    <property type="entry name" value="Nucleic acid-binding proteins"/>
    <property type="match status" value="1"/>
</dbReference>
<feature type="compositionally biased region" description="Low complexity" evidence="9">
    <location>
        <begin position="685"/>
        <end position="694"/>
    </location>
</feature>
<dbReference type="Pfam" id="PF20833">
    <property type="entry name" value="RNase_E_G_Thio"/>
    <property type="match status" value="1"/>
</dbReference>
<dbReference type="SUPFAM" id="SSF50249">
    <property type="entry name" value="Nucleic acid-binding proteins"/>
    <property type="match status" value="1"/>
</dbReference>
<keyword evidence="3 8" id="KW-0479">Metal-binding</keyword>
<keyword evidence="8" id="KW-1003">Cell membrane</keyword>
<evidence type="ECO:0000313" key="12">
    <source>
        <dbReference type="EMBL" id="GIU67865.1"/>
    </source>
</evidence>
<dbReference type="RefSeq" id="WP_284361099.1">
    <property type="nucleotide sequence ID" value="NZ_BPFZ01000015.1"/>
</dbReference>
<comment type="function">
    <text evidence="8">Endoribonuclease that plays a central role in RNA processing and decay. Required for the maturation of 5S and 16S rRNAs and the majority of tRNAs. Also involved in the degradation of most mRNAs.</text>
</comment>
<feature type="binding site" evidence="8">
    <location>
        <position position="335"/>
    </location>
    <ligand>
        <name>Mg(2+)</name>
        <dbReference type="ChEBI" id="CHEBI:18420"/>
        <note>catalytic</note>
    </ligand>
</feature>
<protein>
    <recommendedName>
        <fullName evidence="8">Ribonuclease E</fullName>
        <shortName evidence="8">RNase E</shortName>
        <ecNumber evidence="8">3.1.26.12</ecNumber>
    </recommendedName>
</protein>
<dbReference type="InterPro" id="IPR012340">
    <property type="entry name" value="NA-bd_OB-fold"/>
</dbReference>
<evidence type="ECO:0000259" key="11">
    <source>
        <dbReference type="Pfam" id="PF20833"/>
    </source>
</evidence>
<evidence type="ECO:0000256" key="1">
    <source>
        <dbReference type="ARBA" id="ARBA00022490"/>
    </source>
</evidence>
<evidence type="ECO:0000256" key="2">
    <source>
        <dbReference type="ARBA" id="ARBA00022722"/>
    </source>
</evidence>
<keyword evidence="13" id="KW-1185">Reference proteome</keyword>
<evidence type="ECO:0000256" key="5">
    <source>
        <dbReference type="ARBA" id="ARBA00022801"/>
    </source>
</evidence>
<sequence length="821" mass="91133">MPKTMLIDAAHPEETRVVVLAGNQIEDFDFESASKKQIRGNIYLAKVTRVEPSLQAGFVDFGGNRHGFMAFSEIHPDYYQIPAADREAILAEEAALAALDEEGDGDDEQVRARRAAQRHYKIQEVIRRRQIMLVQAVKEERGNKGAALTTYLSLAGRYCVLMPNTPRGGGISRKITATGDRKRLKSVISELEVPKGMGLIIRTAGAKRTKTEIKRDYEYLLRLWDDIRDRTMKSIAPSQIHEEDNLVKRAVRDLYDKDVDAILVEGEDAYREAKDFMKMLMPSHAKKVQLYKGATPLFSRMKVESQLESIHSPIVQLRSGGYIVINQTEALVAIDVNSGRSTRERSIESTALKTNLEAADEAARQMRLRDLAGLVVLDFIDMEENRNDRSVEKRMKDALRFDRARVQMGKISGFGLLEISRQRRRTGVLEGSSHICPTCEGNGRVRSPESASLQALRAVEAAVANRKDCEVALHADIATALYLLNEKRDHLTRLFHERGLVVRVFAQSDMSLGHYRFEIVEPGEEVFEEDFVPLYIKIDEPVDEEADLFTQTIKDGDEENAYDDGEGENAQAPRPQGEGDRLSDGTRRRRRRRGGRRDDMGEGEPNPASQTNLNGLMGLAGEESGEGDEDTPPSDETPTEAQARRRRRRGRRGGRRRREGEASRLAHGDSSNGEGAGLEISGMETITIDTDGGDLTAEIGSDLSQLASMPTADAPPKRKRPLRRSGDSLAPSQSESITPKPETVAAPDGVPTDKPPHNNVPAKRARPRKVKEPSVALAAAAEITPKSRVSAPTIEPESNVDPKAPRKSGWWSRNAQKLFGA</sequence>
<evidence type="ECO:0000256" key="3">
    <source>
        <dbReference type="ARBA" id="ARBA00022723"/>
    </source>
</evidence>
<dbReference type="NCBIfam" id="TIGR00757">
    <property type="entry name" value="RNaseEG"/>
    <property type="match status" value="1"/>
</dbReference>
<dbReference type="HAMAP" id="MF_00970">
    <property type="entry name" value="RNase_E"/>
    <property type="match status" value="1"/>
</dbReference>
<evidence type="ECO:0000256" key="8">
    <source>
        <dbReference type="HAMAP-Rule" id="MF_00970"/>
    </source>
</evidence>
<feature type="compositionally biased region" description="Basic residues" evidence="9">
    <location>
        <begin position="644"/>
        <end position="657"/>
    </location>
</feature>
<feature type="compositionally biased region" description="Acidic residues" evidence="9">
    <location>
        <begin position="557"/>
        <end position="567"/>
    </location>
</feature>
<keyword evidence="8" id="KW-0699">rRNA-binding</keyword>
<name>A0ABQ4PY76_9PROT</name>
<dbReference type="PANTHER" id="PTHR30001:SF1">
    <property type="entry name" value="RIBONUCLEASE E_G-LIKE PROTEIN, CHLOROPLASTIC"/>
    <property type="match status" value="1"/>
</dbReference>
<comment type="subunit">
    <text evidence="8">Homotetramer formed by a dimer of dimers.</text>
</comment>
<feature type="region of interest" description="Required for zinc-mediated homotetramerization and catalytic activity" evidence="8">
    <location>
        <begin position="436"/>
        <end position="439"/>
    </location>
</feature>
<comment type="similarity">
    <text evidence="8">Belongs to the RNase E/G family. RNase E subfamily.</text>
</comment>
<feature type="binding site" evidence="8">
    <location>
        <position position="378"/>
    </location>
    <ligand>
        <name>Mg(2+)</name>
        <dbReference type="ChEBI" id="CHEBI:18420"/>
        <note>catalytic</note>
    </ligand>
</feature>
<comment type="catalytic activity">
    <reaction evidence="8">
        <text>Endonucleolytic cleavage of single-stranded RNA in A- and U-rich regions.</text>
        <dbReference type="EC" id="3.1.26.12"/>
    </reaction>
</comment>
<evidence type="ECO:0000256" key="4">
    <source>
        <dbReference type="ARBA" id="ARBA00022759"/>
    </source>
</evidence>
<keyword evidence="2 8" id="KW-0540">Nuclease</keyword>
<feature type="binding site" evidence="8">
    <location>
        <position position="439"/>
    </location>
    <ligand>
        <name>Zn(2+)</name>
        <dbReference type="ChEBI" id="CHEBI:29105"/>
        <note>ligand shared between dimeric partners</note>
    </ligand>
</feature>
<evidence type="ECO:0000256" key="6">
    <source>
        <dbReference type="ARBA" id="ARBA00022842"/>
    </source>
</evidence>
<feature type="domain" description="RNA-binding protein AU-1/Ribonuclease E/G" evidence="10">
    <location>
        <begin position="153"/>
        <end position="423"/>
    </location>
</feature>
<accession>A0ABQ4PY76</accession>
<feature type="domain" description="RNase E/G thioredoxin-like" evidence="11">
    <location>
        <begin position="435"/>
        <end position="518"/>
    </location>
</feature>
<gene>
    <name evidence="8" type="primary">rne</name>
    <name evidence="12" type="ORF">PsB1_2019</name>
</gene>
<reference evidence="12" key="1">
    <citation type="submission" date="2021-05" db="EMBL/GenBank/DDBJ databases">
        <authorList>
            <person name="Tanabe Y."/>
        </authorList>
    </citation>
    <scope>NUCLEOTIDE SEQUENCE</scope>
    <source>
        <strain evidence="12">BOTRYCO-1</strain>
    </source>
</reference>
<keyword evidence="1 8" id="KW-0963">Cytoplasm</keyword>
<comment type="caution">
    <text evidence="12">The sequence shown here is derived from an EMBL/GenBank/DDBJ whole genome shotgun (WGS) entry which is preliminary data.</text>
</comment>
<evidence type="ECO:0000313" key="13">
    <source>
        <dbReference type="Proteomes" id="UP001161064"/>
    </source>
</evidence>
<dbReference type="InterPro" id="IPR019307">
    <property type="entry name" value="RNA-bd_AU-1/RNase_E/G"/>
</dbReference>
<keyword evidence="8" id="KW-0472">Membrane</keyword>
<dbReference type="PANTHER" id="PTHR30001">
    <property type="entry name" value="RIBONUCLEASE"/>
    <property type="match status" value="1"/>
</dbReference>
<comment type="cofactor">
    <cofactor evidence="8">
        <name>Mg(2+)</name>
        <dbReference type="ChEBI" id="CHEBI:18420"/>
    </cofactor>
    <text evidence="8">Binds 1 Mg(2+) ion per subunit.</text>
</comment>
<evidence type="ECO:0000256" key="9">
    <source>
        <dbReference type="SAM" id="MobiDB-lite"/>
    </source>
</evidence>
<keyword evidence="8" id="KW-0820">tRNA-binding</keyword>
<feature type="compositionally biased region" description="Basic and acidic residues" evidence="9">
    <location>
        <begin position="577"/>
        <end position="586"/>
    </location>
</feature>
<keyword evidence="8" id="KW-0819">tRNA processing</keyword>
<reference evidence="12" key="2">
    <citation type="journal article" date="2023" name="ISME Commun">
        <title>Characterization of a bloom-associated alphaproteobacterial lineage, 'Candidatus Phycosocius': insights into freshwater algal-bacterial interactions.</title>
        <authorList>
            <person name="Tanabe Y."/>
            <person name="Yamaguchi H."/>
            <person name="Yoshida M."/>
            <person name="Kai A."/>
            <person name="Okazaki Y."/>
        </authorList>
    </citation>
    <scope>NUCLEOTIDE SEQUENCE</scope>
    <source>
        <strain evidence="12">BOTRYCO-1</strain>
    </source>
</reference>
<feature type="compositionally biased region" description="Acidic residues" evidence="9">
    <location>
        <begin position="623"/>
        <end position="633"/>
    </location>
</feature>
<keyword evidence="7 8" id="KW-0694">RNA-binding</keyword>